<dbReference type="InterPro" id="IPR041657">
    <property type="entry name" value="HTH_17"/>
</dbReference>
<dbReference type="PATRIC" id="fig|717959.3.peg.2726"/>
<accession>D4IKW1</accession>
<dbReference type="Pfam" id="PF12728">
    <property type="entry name" value="HTH_17"/>
    <property type="match status" value="1"/>
</dbReference>
<dbReference type="AlphaFoldDB" id="D4IKW1"/>
<dbReference type="GeneID" id="92757295"/>
<evidence type="ECO:0000313" key="3">
    <source>
        <dbReference type="Proteomes" id="UP000008794"/>
    </source>
</evidence>
<dbReference type="RefSeq" id="WP_015546487.1">
    <property type="nucleotide sequence ID" value="NC_021030.1"/>
</dbReference>
<dbReference type="KEGG" id="ash:AL1_10580"/>
<dbReference type="NCBIfam" id="TIGR01764">
    <property type="entry name" value="excise"/>
    <property type="match status" value="1"/>
</dbReference>
<dbReference type="InterPro" id="IPR010093">
    <property type="entry name" value="SinI_DNA-bd"/>
</dbReference>
<dbReference type="Proteomes" id="UP000008794">
    <property type="component" value="Chromosome"/>
</dbReference>
<dbReference type="GO" id="GO:0003677">
    <property type="term" value="F:DNA binding"/>
    <property type="evidence" value="ECO:0007669"/>
    <property type="project" value="InterPro"/>
</dbReference>
<dbReference type="InterPro" id="IPR009061">
    <property type="entry name" value="DNA-bd_dom_put_sf"/>
</dbReference>
<evidence type="ECO:0000313" key="2">
    <source>
        <dbReference type="EMBL" id="CBK63573.1"/>
    </source>
</evidence>
<evidence type="ECO:0000259" key="1">
    <source>
        <dbReference type="Pfam" id="PF12728"/>
    </source>
</evidence>
<sequence length="97" mass="11481">MRTELQTELQEIKQLLLLNNKTVLTPDEVSLMYGLSKDYLYHLTSERVIPFHKPNGKKIFFDKEEVENWLLQNRQDTVEETQQKATLYNLKNKGGVR</sequence>
<dbReference type="OrthoDB" id="597977at2"/>
<dbReference type="HOGENOM" id="CLU_140176_0_3_10"/>
<keyword evidence="3" id="KW-1185">Reference proteome</keyword>
<gene>
    <name evidence="2" type="ORF">AL1_10580</name>
</gene>
<name>D4IKW1_9BACT</name>
<protein>
    <submittedName>
        <fullName evidence="2">DNA binding domain, excisionase family</fullName>
    </submittedName>
</protein>
<dbReference type="BioCyc" id="ASHA717959:AL1_RS04920-MONOMER"/>
<reference evidence="2 3" key="2">
    <citation type="submission" date="2010-03" db="EMBL/GenBank/DDBJ databases">
        <authorList>
            <person name="Pajon A."/>
        </authorList>
    </citation>
    <scope>NUCLEOTIDE SEQUENCE [LARGE SCALE GENOMIC DNA]</scope>
    <source>
        <strain evidence="2 3">WAL 8301</strain>
    </source>
</reference>
<reference evidence="2 3" key="1">
    <citation type="submission" date="2010-03" db="EMBL/GenBank/DDBJ databases">
        <title>The genome sequence of Alistipes shahii WAL 8301.</title>
        <authorList>
            <consortium name="metaHIT consortium -- http://www.metahit.eu/"/>
            <person name="Pajon A."/>
            <person name="Turner K."/>
            <person name="Parkhill J."/>
        </authorList>
    </citation>
    <scope>NUCLEOTIDE SEQUENCE [LARGE SCALE GENOMIC DNA]</scope>
    <source>
        <strain evidence="2 3">WAL 8301</strain>
    </source>
</reference>
<dbReference type="SUPFAM" id="SSF46955">
    <property type="entry name" value="Putative DNA-binding domain"/>
    <property type="match status" value="1"/>
</dbReference>
<proteinExistence type="predicted"/>
<dbReference type="EMBL" id="FP929032">
    <property type="protein sequence ID" value="CBK63573.1"/>
    <property type="molecule type" value="Genomic_DNA"/>
</dbReference>
<organism evidence="2 3">
    <name type="scientific">Alistipes shahii WAL 8301</name>
    <dbReference type="NCBI Taxonomy" id="717959"/>
    <lineage>
        <taxon>Bacteria</taxon>
        <taxon>Pseudomonadati</taxon>
        <taxon>Bacteroidota</taxon>
        <taxon>Bacteroidia</taxon>
        <taxon>Bacteroidales</taxon>
        <taxon>Rikenellaceae</taxon>
        <taxon>Alistipes</taxon>
    </lineage>
</organism>
<dbReference type="STRING" id="717959.AL1_10580"/>
<feature type="domain" description="Helix-turn-helix" evidence="1">
    <location>
        <begin position="23"/>
        <end position="74"/>
    </location>
</feature>